<organism evidence="1 2">
    <name type="scientific">Cyanobium gracile UHCC 0281</name>
    <dbReference type="NCBI Taxonomy" id="3110309"/>
    <lineage>
        <taxon>Bacteria</taxon>
        <taxon>Bacillati</taxon>
        <taxon>Cyanobacteriota</taxon>
        <taxon>Cyanophyceae</taxon>
        <taxon>Synechococcales</taxon>
        <taxon>Prochlorococcaceae</taxon>
        <taxon>Cyanobium</taxon>
    </lineage>
</organism>
<proteinExistence type="predicted"/>
<sequence length="86" mass="8760">MAFLADGPISGLFEGAAAEATKPGAYLTAKTSSVFNAVRVAVRLESAERFVAATGAVSGPTSSPWKTTSSCRHRTSCAVARANGVI</sequence>
<accession>A0ABU5SVM1</accession>
<reference evidence="1 2" key="1">
    <citation type="submission" date="2023-12" db="EMBL/GenBank/DDBJ databases">
        <title>Baltic Sea Cyanobacteria.</title>
        <authorList>
            <person name="Delbaje E."/>
            <person name="Fewer D.P."/>
            <person name="Shishido T.K."/>
        </authorList>
    </citation>
    <scope>NUCLEOTIDE SEQUENCE [LARGE SCALE GENOMIC DNA]</scope>
    <source>
        <strain evidence="1 2">UHCC 0281</strain>
    </source>
</reference>
<dbReference type="Proteomes" id="UP001302329">
    <property type="component" value="Unassembled WGS sequence"/>
</dbReference>
<comment type="caution">
    <text evidence="1">The sequence shown here is derived from an EMBL/GenBank/DDBJ whole genome shotgun (WGS) entry which is preliminary data.</text>
</comment>
<dbReference type="RefSeq" id="WP_323356545.1">
    <property type="nucleotide sequence ID" value="NZ_JAYGHY010000019.1"/>
</dbReference>
<evidence type="ECO:0000313" key="2">
    <source>
        <dbReference type="Proteomes" id="UP001302329"/>
    </source>
</evidence>
<gene>
    <name evidence="1" type="ORF">VB739_07910</name>
</gene>
<evidence type="ECO:0000313" key="1">
    <source>
        <dbReference type="EMBL" id="MEA5442473.1"/>
    </source>
</evidence>
<name>A0ABU5SVM1_9CYAN</name>
<dbReference type="EMBL" id="JAYGHY010000019">
    <property type="protein sequence ID" value="MEA5442473.1"/>
    <property type="molecule type" value="Genomic_DNA"/>
</dbReference>
<protein>
    <submittedName>
        <fullName evidence="1">Uncharacterized protein</fullName>
    </submittedName>
</protein>
<keyword evidence="2" id="KW-1185">Reference proteome</keyword>